<accession>A0A8X6MIJ1</accession>
<sequence>MAKMLLLHIDEGDEMTKAFLVYRSLKLHAISGVNKDTLPVFRKVVLILLDEENRYGDKNRHGPDRANDHPIPVLGDTSLQREDYGLKLLVRNGS</sequence>
<proteinExistence type="predicted"/>
<protein>
    <submittedName>
        <fullName evidence="2">Uncharacterized protein</fullName>
    </submittedName>
</protein>
<dbReference type="AlphaFoldDB" id="A0A8X6MIJ1"/>
<dbReference type="Proteomes" id="UP000887013">
    <property type="component" value="Unassembled WGS sequence"/>
</dbReference>
<comment type="caution">
    <text evidence="2">The sequence shown here is derived from an EMBL/GenBank/DDBJ whole genome shotgun (WGS) entry which is preliminary data.</text>
</comment>
<keyword evidence="3" id="KW-1185">Reference proteome</keyword>
<evidence type="ECO:0000313" key="2">
    <source>
        <dbReference type="EMBL" id="GFS54886.1"/>
    </source>
</evidence>
<organism evidence="2 3">
    <name type="scientific">Nephila pilipes</name>
    <name type="common">Giant wood spider</name>
    <name type="synonym">Nephila maculata</name>
    <dbReference type="NCBI Taxonomy" id="299642"/>
    <lineage>
        <taxon>Eukaryota</taxon>
        <taxon>Metazoa</taxon>
        <taxon>Ecdysozoa</taxon>
        <taxon>Arthropoda</taxon>
        <taxon>Chelicerata</taxon>
        <taxon>Arachnida</taxon>
        <taxon>Araneae</taxon>
        <taxon>Araneomorphae</taxon>
        <taxon>Entelegynae</taxon>
        <taxon>Araneoidea</taxon>
        <taxon>Nephilidae</taxon>
        <taxon>Nephila</taxon>
    </lineage>
</organism>
<feature type="region of interest" description="Disordered" evidence="1">
    <location>
        <begin position="55"/>
        <end position="78"/>
    </location>
</feature>
<evidence type="ECO:0000313" key="3">
    <source>
        <dbReference type="Proteomes" id="UP000887013"/>
    </source>
</evidence>
<evidence type="ECO:0000256" key="1">
    <source>
        <dbReference type="SAM" id="MobiDB-lite"/>
    </source>
</evidence>
<dbReference type="EMBL" id="BMAW01046337">
    <property type="protein sequence ID" value="GFS54886.1"/>
    <property type="molecule type" value="Genomic_DNA"/>
</dbReference>
<feature type="compositionally biased region" description="Basic and acidic residues" evidence="1">
    <location>
        <begin position="55"/>
        <end position="68"/>
    </location>
</feature>
<reference evidence="2" key="1">
    <citation type="submission" date="2020-08" db="EMBL/GenBank/DDBJ databases">
        <title>Multicomponent nature underlies the extraordinary mechanical properties of spider dragline silk.</title>
        <authorList>
            <person name="Kono N."/>
            <person name="Nakamura H."/>
            <person name="Mori M."/>
            <person name="Yoshida Y."/>
            <person name="Ohtoshi R."/>
            <person name="Malay A.D."/>
            <person name="Moran D.A.P."/>
            <person name="Tomita M."/>
            <person name="Numata K."/>
            <person name="Arakawa K."/>
        </authorList>
    </citation>
    <scope>NUCLEOTIDE SEQUENCE</scope>
</reference>
<name>A0A8X6MIJ1_NEPPI</name>
<gene>
    <name evidence="2" type="ORF">NPIL_495371</name>
</gene>